<dbReference type="EMBL" id="VDMP01000013">
    <property type="protein sequence ID" value="TNM48270.1"/>
    <property type="molecule type" value="Genomic_DNA"/>
</dbReference>
<evidence type="ECO:0008006" key="3">
    <source>
        <dbReference type="Google" id="ProtNLM"/>
    </source>
</evidence>
<dbReference type="OrthoDB" id="3771067at2"/>
<dbReference type="RefSeq" id="WP_139621169.1">
    <property type="nucleotide sequence ID" value="NZ_VDMP01000013.1"/>
</dbReference>
<keyword evidence="2" id="KW-1185">Reference proteome</keyword>
<evidence type="ECO:0000313" key="1">
    <source>
        <dbReference type="EMBL" id="TNM48270.1"/>
    </source>
</evidence>
<proteinExistence type="predicted"/>
<comment type="caution">
    <text evidence="1">The sequence shown here is derived from an EMBL/GenBank/DDBJ whole genome shotgun (WGS) entry which is preliminary data.</text>
</comment>
<dbReference type="Proteomes" id="UP000313231">
    <property type="component" value="Unassembled WGS sequence"/>
</dbReference>
<gene>
    <name evidence="1" type="ORF">FHP29_01820</name>
</gene>
<name>A0A5C4WIU4_9ACTN</name>
<reference evidence="1 2" key="1">
    <citation type="journal article" date="2016" name="Int. J. Syst. Evol. Microbiol.">
        <title>Nocardioides albidus sp. nov., an actinobacterium isolated from garden soil.</title>
        <authorList>
            <person name="Singh H."/>
            <person name="Du J."/>
            <person name="Trinh H."/>
            <person name="Won K."/>
            <person name="Yang J.E."/>
            <person name="Yin C."/>
            <person name="Kook M."/>
            <person name="Yi T.H."/>
        </authorList>
    </citation>
    <scope>NUCLEOTIDE SEQUENCE [LARGE SCALE GENOMIC DNA]</scope>
    <source>
        <strain evidence="1 2">CCTCC AB 2015297</strain>
    </source>
</reference>
<sequence length="291" mass="32347">MPTAVEAVPEQRIVEAFARSHGRGVVTGWAALRLHRAAYFDGLGPDGTTPVPVPLIEGDTRLRSTPDVLVLRGRVPADDIVCVRGVRCTTPERALLDHVARLADLRETVVALDMAMAARLTSIRRIAADLDRRPGARGSSLARDALALADEHSASPQETRFRLIWQMDARWPRPLVNRDVLDPDGRFIGRPDLIDPERGIVGEFAGAIHRHRSRHRNDVRREDLFRRAGLEYVEVVGADVREPRVVVERMEAAAARAGSHPQRWQLGPPPPPLDEILDHRDLMIALAEDGR</sequence>
<evidence type="ECO:0000313" key="2">
    <source>
        <dbReference type="Proteomes" id="UP000313231"/>
    </source>
</evidence>
<dbReference type="AlphaFoldDB" id="A0A5C4WIU4"/>
<accession>A0A5C4WIU4</accession>
<organism evidence="1 2">
    <name type="scientific">Nocardioides albidus</name>
    <dbReference type="NCBI Taxonomy" id="1517589"/>
    <lineage>
        <taxon>Bacteria</taxon>
        <taxon>Bacillati</taxon>
        <taxon>Actinomycetota</taxon>
        <taxon>Actinomycetes</taxon>
        <taxon>Propionibacteriales</taxon>
        <taxon>Nocardioidaceae</taxon>
        <taxon>Nocardioides</taxon>
    </lineage>
</organism>
<protein>
    <recommendedName>
        <fullName evidence="3">AbiEi antitoxin C-terminal domain-containing protein</fullName>
    </recommendedName>
</protein>